<dbReference type="Proteomes" id="UP001595812">
    <property type="component" value="Unassembled WGS sequence"/>
</dbReference>
<proteinExistence type="predicted"/>
<evidence type="ECO:0000313" key="2">
    <source>
        <dbReference type="EMBL" id="MFC3877683.1"/>
    </source>
</evidence>
<accession>A0ABV8AIH8</accession>
<feature type="domain" description="SnoaL-like" evidence="1">
    <location>
        <begin position="6"/>
        <end position="108"/>
    </location>
</feature>
<sequence>MSEIITTFYNAFHQLDANTMVKQYHNDIIFEDPAFGRLQGKRSKAMWQMLCSSQKGKDFKIDYHSVTETTSEGSAIWEAYYTFSKTGRRVHNIIHASFTIEDGKITKHTDDFNLHKWASQAMGFKGKLLGGTGFFKRQLQKQTNAMLDTYITKTEKQPSTM</sequence>
<dbReference type="Gene3D" id="3.10.450.50">
    <property type="match status" value="1"/>
</dbReference>
<keyword evidence="3" id="KW-1185">Reference proteome</keyword>
<protein>
    <submittedName>
        <fullName evidence="2">Nuclear transport factor 2 family protein</fullName>
    </submittedName>
</protein>
<dbReference type="InterPro" id="IPR037401">
    <property type="entry name" value="SnoaL-like"/>
</dbReference>
<gene>
    <name evidence="2" type="ORF">ACFOSX_10615</name>
</gene>
<comment type="caution">
    <text evidence="2">The sequence shown here is derived from an EMBL/GenBank/DDBJ whole genome shotgun (WGS) entry which is preliminary data.</text>
</comment>
<organism evidence="2 3">
    <name type="scientific">Winogradskyella maritima</name>
    <dbReference type="NCBI Taxonomy" id="1517766"/>
    <lineage>
        <taxon>Bacteria</taxon>
        <taxon>Pseudomonadati</taxon>
        <taxon>Bacteroidota</taxon>
        <taxon>Flavobacteriia</taxon>
        <taxon>Flavobacteriales</taxon>
        <taxon>Flavobacteriaceae</taxon>
        <taxon>Winogradskyella</taxon>
    </lineage>
</organism>
<dbReference type="Pfam" id="PF12680">
    <property type="entry name" value="SnoaL_2"/>
    <property type="match status" value="1"/>
</dbReference>
<evidence type="ECO:0000259" key="1">
    <source>
        <dbReference type="Pfam" id="PF12680"/>
    </source>
</evidence>
<dbReference type="EMBL" id="JBHSAT010000005">
    <property type="protein sequence ID" value="MFC3877683.1"/>
    <property type="molecule type" value="Genomic_DNA"/>
</dbReference>
<name>A0ABV8AIH8_9FLAO</name>
<dbReference type="InterPro" id="IPR032710">
    <property type="entry name" value="NTF2-like_dom_sf"/>
</dbReference>
<reference evidence="3" key="1">
    <citation type="journal article" date="2019" name="Int. J. Syst. Evol. Microbiol.">
        <title>The Global Catalogue of Microorganisms (GCM) 10K type strain sequencing project: providing services to taxonomists for standard genome sequencing and annotation.</title>
        <authorList>
            <consortium name="The Broad Institute Genomics Platform"/>
            <consortium name="The Broad Institute Genome Sequencing Center for Infectious Disease"/>
            <person name="Wu L."/>
            <person name="Ma J."/>
        </authorList>
    </citation>
    <scope>NUCLEOTIDE SEQUENCE [LARGE SCALE GENOMIC DNA]</scope>
    <source>
        <strain evidence="3">CECT 8979</strain>
    </source>
</reference>
<dbReference type="RefSeq" id="WP_386100559.1">
    <property type="nucleotide sequence ID" value="NZ_JBHSAT010000005.1"/>
</dbReference>
<evidence type="ECO:0000313" key="3">
    <source>
        <dbReference type="Proteomes" id="UP001595812"/>
    </source>
</evidence>
<dbReference type="SUPFAM" id="SSF54427">
    <property type="entry name" value="NTF2-like"/>
    <property type="match status" value="1"/>
</dbReference>